<evidence type="ECO:0000313" key="1">
    <source>
        <dbReference type="EMBL" id="KAK9887568.1"/>
    </source>
</evidence>
<organism evidence="1 2">
    <name type="scientific">Henosepilachna vigintioctopunctata</name>
    <dbReference type="NCBI Taxonomy" id="420089"/>
    <lineage>
        <taxon>Eukaryota</taxon>
        <taxon>Metazoa</taxon>
        <taxon>Ecdysozoa</taxon>
        <taxon>Arthropoda</taxon>
        <taxon>Hexapoda</taxon>
        <taxon>Insecta</taxon>
        <taxon>Pterygota</taxon>
        <taxon>Neoptera</taxon>
        <taxon>Endopterygota</taxon>
        <taxon>Coleoptera</taxon>
        <taxon>Polyphaga</taxon>
        <taxon>Cucujiformia</taxon>
        <taxon>Coccinelloidea</taxon>
        <taxon>Coccinellidae</taxon>
        <taxon>Epilachninae</taxon>
        <taxon>Epilachnini</taxon>
        <taxon>Henosepilachna</taxon>
    </lineage>
</organism>
<name>A0AAW1V442_9CUCU</name>
<protein>
    <submittedName>
        <fullName evidence="1">Uncharacterized protein</fullName>
    </submittedName>
</protein>
<gene>
    <name evidence="1" type="ORF">WA026_023375</name>
</gene>
<dbReference type="EMBL" id="JARQZJ010000114">
    <property type="protein sequence ID" value="KAK9887568.1"/>
    <property type="molecule type" value="Genomic_DNA"/>
</dbReference>
<dbReference type="AlphaFoldDB" id="A0AAW1V442"/>
<keyword evidence="2" id="KW-1185">Reference proteome</keyword>
<sequence>METFSFLSSPHYEHLSGKLEKFSGYINLDFRSPKDYIRVGEGGIILLPGASLDESFTDEDEEIMKYLQGPPSPCDVAFINDNVLIDGKSSISQKTKKSRPLTCCTGRLVDKGSSHTVINM</sequence>
<proteinExistence type="predicted"/>
<comment type="caution">
    <text evidence="1">The sequence shown here is derived from an EMBL/GenBank/DDBJ whole genome shotgun (WGS) entry which is preliminary data.</text>
</comment>
<accession>A0AAW1V442</accession>
<dbReference type="Proteomes" id="UP001431783">
    <property type="component" value="Unassembled WGS sequence"/>
</dbReference>
<reference evidence="1 2" key="1">
    <citation type="submission" date="2023-03" db="EMBL/GenBank/DDBJ databases">
        <title>Genome insight into feeding habits of ladybird beetles.</title>
        <authorList>
            <person name="Li H.-S."/>
            <person name="Huang Y.-H."/>
            <person name="Pang H."/>
        </authorList>
    </citation>
    <scope>NUCLEOTIDE SEQUENCE [LARGE SCALE GENOMIC DNA]</scope>
    <source>
        <strain evidence="1">SYSU_2023b</strain>
        <tissue evidence="1">Whole body</tissue>
    </source>
</reference>
<evidence type="ECO:0000313" key="2">
    <source>
        <dbReference type="Proteomes" id="UP001431783"/>
    </source>
</evidence>